<dbReference type="Pfam" id="PF00535">
    <property type="entry name" value="Glycos_transf_2"/>
    <property type="match status" value="1"/>
</dbReference>
<dbReference type="EMBL" id="MSLT01000015">
    <property type="protein sequence ID" value="OUD13479.1"/>
    <property type="molecule type" value="Genomic_DNA"/>
</dbReference>
<proteinExistence type="predicted"/>
<dbReference type="InterPro" id="IPR001173">
    <property type="entry name" value="Glyco_trans_2-like"/>
</dbReference>
<dbReference type="InterPro" id="IPR029044">
    <property type="entry name" value="Nucleotide-diphossugar_trans"/>
</dbReference>
<evidence type="ECO:0000313" key="3">
    <source>
        <dbReference type="Proteomes" id="UP000194798"/>
    </source>
</evidence>
<dbReference type="RefSeq" id="WP_086488489.1">
    <property type="nucleotide sequence ID" value="NZ_MSLT01000015.1"/>
</dbReference>
<dbReference type="SUPFAM" id="SSF53448">
    <property type="entry name" value="Nucleotide-diphospho-sugar transferases"/>
    <property type="match status" value="1"/>
</dbReference>
<organism evidence="2 3">
    <name type="scientific">Thioflexithrix psekupsensis</name>
    <dbReference type="NCBI Taxonomy" id="1570016"/>
    <lineage>
        <taxon>Bacteria</taxon>
        <taxon>Pseudomonadati</taxon>
        <taxon>Pseudomonadota</taxon>
        <taxon>Gammaproteobacteria</taxon>
        <taxon>Thiotrichales</taxon>
        <taxon>Thioflexithrix</taxon>
    </lineage>
</organism>
<keyword evidence="3" id="KW-1185">Reference proteome</keyword>
<feature type="domain" description="Glycosyltransferase 2-like" evidence="1">
    <location>
        <begin position="25"/>
        <end position="81"/>
    </location>
</feature>
<dbReference type="Proteomes" id="UP000194798">
    <property type="component" value="Unassembled WGS sequence"/>
</dbReference>
<name>A0A251X6Y9_9GAMM</name>
<sequence>MPNKSPIANPIHLHRKPANAPTIAIIVRTLNRPHLLQRALRSLAEQKRLPDEVIVVNDGGESVAKIVANYRTLNLQLIENETSQAVLMQAIKG</sequence>
<comment type="caution">
    <text evidence="2">The sequence shown here is derived from an EMBL/GenBank/DDBJ whole genome shotgun (WGS) entry which is preliminary data.</text>
</comment>
<evidence type="ECO:0000259" key="1">
    <source>
        <dbReference type="Pfam" id="PF00535"/>
    </source>
</evidence>
<dbReference type="Gene3D" id="3.90.550.10">
    <property type="entry name" value="Spore Coat Polysaccharide Biosynthesis Protein SpsA, Chain A"/>
    <property type="match status" value="1"/>
</dbReference>
<reference evidence="2 3" key="1">
    <citation type="submission" date="2016-12" db="EMBL/GenBank/DDBJ databases">
        <title>Thioflexothrix psekupsii D3 genome sequencing and assembly.</title>
        <authorList>
            <person name="Fomenkov A."/>
            <person name="Vincze T."/>
            <person name="Grabovich M."/>
            <person name="Anton B.P."/>
            <person name="Dubinina G."/>
            <person name="Orlova M."/>
            <person name="Belousova E."/>
            <person name="Roberts R.J."/>
        </authorList>
    </citation>
    <scope>NUCLEOTIDE SEQUENCE [LARGE SCALE GENOMIC DNA]</scope>
    <source>
        <strain evidence="2">D3</strain>
    </source>
</reference>
<dbReference type="PROSITE" id="PS50890">
    <property type="entry name" value="PUA"/>
    <property type="match status" value="1"/>
</dbReference>
<protein>
    <recommendedName>
        <fullName evidence="1">Glycosyltransferase 2-like domain-containing protein</fullName>
    </recommendedName>
</protein>
<dbReference type="OrthoDB" id="9802649at2"/>
<evidence type="ECO:0000313" key="2">
    <source>
        <dbReference type="EMBL" id="OUD13479.1"/>
    </source>
</evidence>
<gene>
    <name evidence="2" type="ORF">TPSD3_10305</name>
</gene>
<dbReference type="AlphaFoldDB" id="A0A251X6Y9"/>
<accession>A0A251X6Y9</accession>